<dbReference type="AlphaFoldDB" id="A0A284R0D0"/>
<dbReference type="OMA" id="AVAGCEK"/>
<accession>A0A284R0D0</accession>
<dbReference type="OrthoDB" id="2843772at2759"/>
<sequence length="321" mass="35414">MPSATPSQPRNLDGLREMYLNSSPEDGIYLGDPTAHRKTRWLPMEGAGADGHVLAISSEDEAPSPASLLAVLRITSKDNWTMPDGNWKGPREFAKHFADVKLTCTGAQPPSGVFRGDYPHVVDNLKGIQDMIAVAGCEKKKGLLVEVKRGDPSGGLKVKFQHALFQKKSDDDSDGDAAEHEDGEASDGVPSIENWPTSHPKARNALTKMKDTYDLFPLPLYKQLSFESDRCKLVQPQDYCRSLSEAIVEVRFELTHWRLKKTNEEVFSAHIQNMCLLPVPAMALPSPSKKRPRVGAEHPFSPLKRMRLESATDAGSESLQG</sequence>
<evidence type="ECO:0000313" key="3">
    <source>
        <dbReference type="Proteomes" id="UP000219338"/>
    </source>
</evidence>
<evidence type="ECO:0000256" key="1">
    <source>
        <dbReference type="SAM" id="MobiDB-lite"/>
    </source>
</evidence>
<gene>
    <name evidence="2" type="ORF">ARMOST_05506</name>
</gene>
<feature type="compositionally biased region" description="Acidic residues" evidence="1">
    <location>
        <begin position="171"/>
        <end position="185"/>
    </location>
</feature>
<feature type="region of interest" description="Disordered" evidence="1">
    <location>
        <begin position="286"/>
        <end position="321"/>
    </location>
</feature>
<organism evidence="2 3">
    <name type="scientific">Armillaria ostoyae</name>
    <name type="common">Armillaria root rot fungus</name>
    <dbReference type="NCBI Taxonomy" id="47428"/>
    <lineage>
        <taxon>Eukaryota</taxon>
        <taxon>Fungi</taxon>
        <taxon>Dikarya</taxon>
        <taxon>Basidiomycota</taxon>
        <taxon>Agaricomycotina</taxon>
        <taxon>Agaricomycetes</taxon>
        <taxon>Agaricomycetidae</taxon>
        <taxon>Agaricales</taxon>
        <taxon>Marasmiineae</taxon>
        <taxon>Physalacriaceae</taxon>
        <taxon>Armillaria</taxon>
    </lineage>
</organism>
<keyword evidence="3" id="KW-1185">Reference proteome</keyword>
<evidence type="ECO:0000313" key="2">
    <source>
        <dbReference type="EMBL" id="SJL02180.1"/>
    </source>
</evidence>
<name>A0A284R0D0_ARMOS</name>
<feature type="region of interest" description="Disordered" evidence="1">
    <location>
        <begin position="168"/>
        <end position="199"/>
    </location>
</feature>
<reference evidence="3" key="1">
    <citation type="journal article" date="2017" name="Nat. Ecol. Evol.">
        <title>Genome expansion and lineage-specific genetic innovations in the forest pathogenic fungi Armillaria.</title>
        <authorList>
            <person name="Sipos G."/>
            <person name="Prasanna A.N."/>
            <person name="Walter M.C."/>
            <person name="O'Connor E."/>
            <person name="Balint B."/>
            <person name="Krizsan K."/>
            <person name="Kiss B."/>
            <person name="Hess J."/>
            <person name="Varga T."/>
            <person name="Slot J."/>
            <person name="Riley R."/>
            <person name="Boka B."/>
            <person name="Rigling D."/>
            <person name="Barry K."/>
            <person name="Lee J."/>
            <person name="Mihaltcheva S."/>
            <person name="LaButti K."/>
            <person name="Lipzen A."/>
            <person name="Waldron R."/>
            <person name="Moloney N.M."/>
            <person name="Sperisen C."/>
            <person name="Kredics L."/>
            <person name="Vagvoelgyi C."/>
            <person name="Patrignani A."/>
            <person name="Fitzpatrick D."/>
            <person name="Nagy I."/>
            <person name="Doyle S."/>
            <person name="Anderson J.B."/>
            <person name="Grigoriev I.V."/>
            <person name="Gueldener U."/>
            <person name="Muensterkoetter M."/>
            <person name="Nagy L.G."/>
        </authorList>
    </citation>
    <scope>NUCLEOTIDE SEQUENCE [LARGE SCALE GENOMIC DNA]</scope>
    <source>
        <strain evidence="3">C18/9</strain>
    </source>
</reference>
<proteinExistence type="predicted"/>
<dbReference type="EMBL" id="FUEG01000003">
    <property type="protein sequence ID" value="SJL02180.1"/>
    <property type="molecule type" value="Genomic_DNA"/>
</dbReference>
<protein>
    <submittedName>
        <fullName evidence="2">Uncharacterized protein</fullName>
    </submittedName>
</protein>
<dbReference type="Proteomes" id="UP000219338">
    <property type="component" value="Unassembled WGS sequence"/>
</dbReference>